<dbReference type="Gene3D" id="3.40.50.1010">
    <property type="entry name" value="5'-nuclease"/>
    <property type="match status" value="1"/>
</dbReference>
<comment type="caution">
    <text evidence="8">The sequence shown here is derived from an EMBL/GenBank/DDBJ whole genome shotgun (WGS) entry which is preliminary data.</text>
</comment>
<organism evidence="8 9">
    <name type="scientific">Microbacterium oxydans</name>
    <dbReference type="NCBI Taxonomy" id="82380"/>
    <lineage>
        <taxon>Bacteria</taxon>
        <taxon>Bacillati</taxon>
        <taxon>Actinomycetota</taxon>
        <taxon>Actinomycetes</taxon>
        <taxon>Micrococcales</taxon>
        <taxon>Microbacteriaceae</taxon>
        <taxon>Microbacterium</taxon>
    </lineage>
</organism>
<keyword evidence="1 6" id="KW-1277">Toxin-antitoxin system</keyword>
<dbReference type="SUPFAM" id="SSF88723">
    <property type="entry name" value="PIN domain-like"/>
    <property type="match status" value="1"/>
</dbReference>
<comment type="cofactor">
    <cofactor evidence="6">
        <name>Mg(2+)</name>
        <dbReference type="ChEBI" id="CHEBI:18420"/>
    </cofactor>
</comment>
<sequence>MISLDACILIYALEDRGEAGDRVRQALARTDDRIAVSPLVLHECLIKPLRDGDLETRSRLLSAYARMVHLELDETVFLHAAELRARHGLKTPDALHLAAAQLSGCREFWTNDARLVTASRGLAVDVVSA</sequence>
<name>A0A0F0L9K1_9MICO</name>
<keyword evidence="4 6" id="KW-0378">Hydrolase</keyword>
<evidence type="ECO:0000256" key="1">
    <source>
        <dbReference type="ARBA" id="ARBA00022649"/>
    </source>
</evidence>
<evidence type="ECO:0000256" key="5">
    <source>
        <dbReference type="ARBA" id="ARBA00022842"/>
    </source>
</evidence>
<keyword evidence="8" id="KW-0255">Endonuclease</keyword>
<proteinExistence type="inferred from homology"/>
<reference evidence="8 9" key="1">
    <citation type="submission" date="2015-02" db="EMBL/GenBank/DDBJ databases">
        <title>Draft genome sequences of ten Microbacterium spp. with emphasis on heavy metal contaminated environments.</title>
        <authorList>
            <person name="Corretto E."/>
        </authorList>
    </citation>
    <scope>NUCLEOTIDE SEQUENCE [LARGE SCALE GENOMIC DNA]</scope>
    <source>
        <strain evidence="8 9">BEL4b</strain>
    </source>
</reference>
<protein>
    <recommendedName>
        <fullName evidence="6">Ribonuclease VapC</fullName>
        <shortName evidence="6">RNase VapC</shortName>
        <ecNumber evidence="6">3.1.-.-</ecNumber>
    </recommendedName>
    <alternativeName>
        <fullName evidence="6">Toxin VapC</fullName>
    </alternativeName>
</protein>
<feature type="binding site" evidence="6">
    <location>
        <position position="5"/>
    </location>
    <ligand>
        <name>Mg(2+)</name>
        <dbReference type="ChEBI" id="CHEBI:18420"/>
    </ligand>
</feature>
<comment type="similarity">
    <text evidence="6">Belongs to the PINc/VapC protein family.</text>
</comment>
<dbReference type="GO" id="GO:0000287">
    <property type="term" value="F:magnesium ion binding"/>
    <property type="evidence" value="ECO:0007669"/>
    <property type="project" value="UniProtKB-UniRule"/>
</dbReference>
<dbReference type="CDD" id="cd09874">
    <property type="entry name" value="PIN_MT3492-like"/>
    <property type="match status" value="1"/>
</dbReference>
<accession>A0A0F0L9K1</accession>
<evidence type="ECO:0000259" key="7">
    <source>
        <dbReference type="Pfam" id="PF01850"/>
    </source>
</evidence>
<dbReference type="InterPro" id="IPR029060">
    <property type="entry name" value="PIN-like_dom_sf"/>
</dbReference>
<dbReference type="InterPro" id="IPR022907">
    <property type="entry name" value="VapC_family"/>
</dbReference>
<evidence type="ECO:0000256" key="6">
    <source>
        <dbReference type="HAMAP-Rule" id="MF_00265"/>
    </source>
</evidence>
<comment type="function">
    <text evidence="6">Toxic component of a toxin-antitoxin (TA) system. An RNase.</text>
</comment>
<dbReference type="GO" id="GO:0016787">
    <property type="term" value="F:hydrolase activity"/>
    <property type="evidence" value="ECO:0007669"/>
    <property type="project" value="UniProtKB-KW"/>
</dbReference>
<evidence type="ECO:0000313" key="8">
    <source>
        <dbReference type="EMBL" id="KJL29877.1"/>
    </source>
</evidence>
<dbReference type="HAMAP" id="MF_00265">
    <property type="entry name" value="VapC_Nob1"/>
    <property type="match status" value="1"/>
</dbReference>
<dbReference type="EC" id="3.1.-.-" evidence="6"/>
<dbReference type="PATRIC" id="fig|82380.11.peg.1484"/>
<gene>
    <name evidence="6 8" type="primary">vapC</name>
    <name evidence="8" type="ORF">RS83_01448</name>
</gene>
<feature type="domain" description="PIN" evidence="7">
    <location>
        <begin position="4"/>
        <end position="115"/>
    </location>
</feature>
<dbReference type="EMBL" id="JYIW01000022">
    <property type="protein sequence ID" value="KJL29877.1"/>
    <property type="molecule type" value="Genomic_DNA"/>
</dbReference>
<keyword evidence="2 6" id="KW-0540">Nuclease</keyword>
<dbReference type="GO" id="GO:0004519">
    <property type="term" value="F:endonuclease activity"/>
    <property type="evidence" value="ECO:0007669"/>
    <property type="project" value="UniProtKB-KW"/>
</dbReference>
<dbReference type="InterPro" id="IPR002716">
    <property type="entry name" value="PIN_dom"/>
</dbReference>
<evidence type="ECO:0000313" key="9">
    <source>
        <dbReference type="Proteomes" id="UP000033640"/>
    </source>
</evidence>
<dbReference type="AlphaFoldDB" id="A0A0F0L9K1"/>
<keyword evidence="3 6" id="KW-0479">Metal-binding</keyword>
<dbReference type="GO" id="GO:0090729">
    <property type="term" value="F:toxin activity"/>
    <property type="evidence" value="ECO:0007669"/>
    <property type="project" value="UniProtKB-KW"/>
</dbReference>
<dbReference type="Proteomes" id="UP000033640">
    <property type="component" value="Unassembled WGS sequence"/>
</dbReference>
<evidence type="ECO:0000256" key="2">
    <source>
        <dbReference type="ARBA" id="ARBA00022722"/>
    </source>
</evidence>
<feature type="binding site" evidence="6">
    <location>
        <position position="93"/>
    </location>
    <ligand>
        <name>Mg(2+)</name>
        <dbReference type="ChEBI" id="CHEBI:18420"/>
    </ligand>
</feature>
<evidence type="ECO:0000256" key="3">
    <source>
        <dbReference type="ARBA" id="ARBA00022723"/>
    </source>
</evidence>
<dbReference type="Pfam" id="PF01850">
    <property type="entry name" value="PIN"/>
    <property type="match status" value="1"/>
</dbReference>
<keyword evidence="5 6" id="KW-0460">Magnesium</keyword>
<dbReference type="GO" id="GO:0004540">
    <property type="term" value="F:RNA nuclease activity"/>
    <property type="evidence" value="ECO:0007669"/>
    <property type="project" value="InterPro"/>
</dbReference>
<keyword evidence="6" id="KW-0800">Toxin</keyword>
<evidence type="ECO:0000256" key="4">
    <source>
        <dbReference type="ARBA" id="ARBA00022801"/>
    </source>
</evidence>
<dbReference type="RefSeq" id="WP_052678939.1">
    <property type="nucleotide sequence ID" value="NZ_CAKKLT010000026.1"/>
</dbReference>